<sequence>MAIDGALFDEAEIQQVAGRHDTAREEIEQQLTQLRSQLDGVGQRSPNEMTKMLVDQYEQDLTRLKDSVLADLQAMSQDMRSTAGQQTEQDQSNVKPITNTPIENFIG</sequence>
<name>A0ABP6RXT9_9PSEU</name>
<dbReference type="RefSeq" id="WP_224958429.1">
    <property type="nucleotide sequence ID" value="NZ_BAAAYK010000038.1"/>
</dbReference>
<organism evidence="2 3">
    <name type="scientific">Saccharopolyspora gregorii</name>
    <dbReference type="NCBI Taxonomy" id="33914"/>
    <lineage>
        <taxon>Bacteria</taxon>
        <taxon>Bacillati</taxon>
        <taxon>Actinomycetota</taxon>
        <taxon>Actinomycetes</taxon>
        <taxon>Pseudonocardiales</taxon>
        <taxon>Pseudonocardiaceae</taxon>
        <taxon>Saccharopolyspora</taxon>
    </lineage>
</organism>
<comment type="caution">
    <text evidence="2">The sequence shown here is derived from an EMBL/GenBank/DDBJ whole genome shotgun (WGS) entry which is preliminary data.</text>
</comment>
<protein>
    <submittedName>
        <fullName evidence="2">Uncharacterized protein</fullName>
    </submittedName>
</protein>
<dbReference type="EMBL" id="BAAAYK010000038">
    <property type="protein sequence ID" value="GAA3362866.1"/>
    <property type="molecule type" value="Genomic_DNA"/>
</dbReference>
<evidence type="ECO:0000313" key="2">
    <source>
        <dbReference type="EMBL" id="GAA3362866.1"/>
    </source>
</evidence>
<proteinExistence type="predicted"/>
<dbReference type="Gene3D" id="1.10.287.1060">
    <property type="entry name" value="ESAT-6-like"/>
    <property type="match status" value="1"/>
</dbReference>
<evidence type="ECO:0000256" key="1">
    <source>
        <dbReference type="SAM" id="MobiDB-lite"/>
    </source>
</evidence>
<gene>
    <name evidence="2" type="ORF">GCM10020366_52520</name>
</gene>
<keyword evidence="3" id="KW-1185">Reference proteome</keyword>
<feature type="region of interest" description="Disordered" evidence="1">
    <location>
        <begin position="77"/>
        <end position="107"/>
    </location>
</feature>
<dbReference type="Proteomes" id="UP001500483">
    <property type="component" value="Unassembled WGS sequence"/>
</dbReference>
<accession>A0ABP6RXT9</accession>
<evidence type="ECO:0000313" key="3">
    <source>
        <dbReference type="Proteomes" id="UP001500483"/>
    </source>
</evidence>
<reference evidence="3" key="1">
    <citation type="journal article" date="2019" name="Int. J. Syst. Evol. Microbiol.">
        <title>The Global Catalogue of Microorganisms (GCM) 10K type strain sequencing project: providing services to taxonomists for standard genome sequencing and annotation.</title>
        <authorList>
            <consortium name="The Broad Institute Genomics Platform"/>
            <consortium name="The Broad Institute Genome Sequencing Center for Infectious Disease"/>
            <person name="Wu L."/>
            <person name="Ma J."/>
        </authorList>
    </citation>
    <scope>NUCLEOTIDE SEQUENCE [LARGE SCALE GENOMIC DNA]</scope>
    <source>
        <strain evidence="3">JCM 9687</strain>
    </source>
</reference>